<organism evidence="1 2">
    <name type="scientific">Nephila pilipes</name>
    <name type="common">Giant wood spider</name>
    <name type="synonym">Nephila maculata</name>
    <dbReference type="NCBI Taxonomy" id="299642"/>
    <lineage>
        <taxon>Eukaryota</taxon>
        <taxon>Metazoa</taxon>
        <taxon>Ecdysozoa</taxon>
        <taxon>Arthropoda</taxon>
        <taxon>Chelicerata</taxon>
        <taxon>Arachnida</taxon>
        <taxon>Araneae</taxon>
        <taxon>Araneomorphae</taxon>
        <taxon>Entelegynae</taxon>
        <taxon>Araneoidea</taxon>
        <taxon>Nephilidae</taxon>
        <taxon>Nephila</taxon>
    </lineage>
</organism>
<keyword evidence="2" id="KW-1185">Reference proteome</keyword>
<evidence type="ECO:0000313" key="1">
    <source>
        <dbReference type="EMBL" id="GFU35208.1"/>
    </source>
</evidence>
<dbReference type="Proteomes" id="UP000887013">
    <property type="component" value="Unassembled WGS sequence"/>
</dbReference>
<proteinExistence type="predicted"/>
<reference evidence="1" key="1">
    <citation type="submission" date="2020-08" db="EMBL/GenBank/DDBJ databases">
        <title>Multicomponent nature underlies the extraordinary mechanical properties of spider dragline silk.</title>
        <authorList>
            <person name="Kono N."/>
            <person name="Nakamura H."/>
            <person name="Mori M."/>
            <person name="Yoshida Y."/>
            <person name="Ohtoshi R."/>
            <person name="Malay A.D."/>
            <person name="Moran D.A.P."/>
            <person name="Tomita M."/>
            <person name="Numata K."/>
            <person name="Arakawa K."/>
        </authorList>
    </citation>
    <scope>NUCLEOTIDE SEQUENCE</scope>
</reference>
<protein>
    <submittedName>
        <fullName evidence="1">Uncharacterized protein</fullName>
    </submittedName>
</protein>
<dbReference type="EMBL" id="BMAW01130465">
    <property type="protein sequence ID" value="GFU35208.1"/>
    <property type="molecule type" value="Genomic_DNA"/>
</dbReference>
<gene>
    <name evidence="1" type="ORF">NPIL_175611</name>
</gene>
<comment type="caution">
    <text evidence="1">The sequence shown here is derived from an EMBL/GenBank/DDBJ whole genome shotgun (WGS) entry which is preliminary data.</text>
</comment>
<accession>A0A8X6QX79</accession>
<name>A0A8X6QX79_NEPPI</name>
<dbReference type="AlphaFoldDB" id="A0A8X6QX79"/>
<sequence>MFCAALTETCFKKLVLKKRVSPLSQKKPAIFFHGHSVLCKGCEAKSSRPIFPDNKAKWEKNPKIVCPLEERKRSPENSPLSLPKECGRKRSCYFLSHSPPGQRRGTLME</sequence>
<evidence type="ECO:0000313" key="2">
    <source>
        <dbReference type="Proteomes" id="UP000887013"/>
    </source>
</evidence>